<dbReference type="GO" id="GO:0020037">
    <property type="term" value="F:heme binding"/>
    <property type="evidence" value="ECO:0007669"/>
    <property type="project" value="TreeGrafter"/>
</dbReference>
<dbReference type="PANTHER" id="PTHR30485:SF1">
    <property type="entry name" value="CYTOCHROME YDHU-RELATED"/>
    <property type="match status" value="1"/>
</dbReference>
<proteinExistence type="predicted"/>
<evidence type="ECO:0000256" key="4">
    <source>
        <dbReference type="ARBA" id="ARBA00022989"/>
    </source>
</evidence>
<dbReference type="InterPro" id="IPR011577">
    <property type="entry name" value="Cyt_b561_bac/Ni-Hgenase"/>
</dbReference>
<keyword evidence="2" id="KW-1003">Cell membrane</keyword>
<evidence type="ECO:0000313" key="8">
    <source>
        <dbReference type="EMBL" id="CUA80881.1"/>
    </source>
</evidence>
<comment type="subcellular location">
    <subcellularLocation>
        <location evidence="1">Cell membrane</location>
        <topology evidence="1">Multi-pass membrane protein</topology>
    </subcellularLocation>
</comment>
<feature type="transmembrane region" description="Helical" evidence="6">
    <location>
        <begin position="62"/>
        <end position="85"/>
    </location>
</feature>
<accession>A0A0K6GQS4</accession>
<evidence type="ECO:0000313" key="9">
    <source>
        <dbReference type="Proteomes" id="UP000182738"/>
    </source>
</evidence>
<dbReference type="GO" id="GO:0005886">
    <property type="term" value="C:plasma membrane"/>
    <property type="evidence" value="ECO:0007669"/>
    <property type="project" value="UniProtKB-SubCell"/>
</dbReference>
<evidence type="ECO:0000256" key="1">
    <source>
        <dbReference type="ARBA" id="ARBA00004651"/>
    </source>
</evidence>
<dbReference type="InterPro" id="IPR051542">
    <property type="entry name" value="Hydrogenase_cytochrome"/>
</dbReference>
<organism evidence="8 9">
    <name type="scientific">Anoxybacillus suryakundensis</name>
    <dbReference type="NCBI Taxonomy" id="1325335"/>
    <lineage>
        <taxon>Bacteria</taxon>
        <taxon>Bacillati</taxon>
        <taxon>Bacillota</taxon>
        <taxon>Bacilli</taxon>
        <taxon>Bacillales</taxon>
        <taxon>Anoxybacillaceae</taxon>
        <taxon>Anoxybacillus</taxon>
    </lineage>
</organism>
<feature type="transmembrane region" description="Helical" evidence="6">
    <location>
        <begin position="21"/>
        <end position="42"/>
    </location>
</feature>
<feature type="transmembrane region" description="Helical" evidence="6">
    <location>
        <begin position="127"/>
        <end position="147"/>
    </location>
</feature>
<evidence type="ECO:0000259" key="7">
    <source>
        <dbReference type="Pfam" id="PF01292"/>
    </source>
</evidence>
<dbReference type="GO" id="GO:0009055">
    <property type="term" value="F:electron transfer activity"/>
    <property type="evidence" value="ECO:0007669"/>
    <property type="project" value="InterPro"/>
</dbReference>
<dbReference type="PANTHER" id="PTHR30485">
    <property type="entry name" value="NI/FE-HYDROGENASE 1 B-TYPE CYTOCHROME SUBUNIT"/>
    <property type="match status" value="1"/>
</dbReference>
<dbReference type="OrthoDB" id="9787143at2"/>
<evidence type="ECO:0000256" key="5">
    <source>
        <dbReference type="ARBA" id="ARBA00023136"/>
    </source>
</evidence>
<dbReference type="STRING" id="1325335.GCA_001418025_02193"/>
<dbReference type="GO" id="GO:0022904">
    <property type="term" value="P:respiratory electron transport chain"/>
    <property type="evidence" value="ECO:0007669"/>
    <property type="project" value="InterPro"/>
</dbReference>
<evidence type="ECO:0000256" key="6">
    <source>
        <dbReference type="SAM" id="Phobius"/>
    </source>
</evidence>
<evidence type="ECO:0000256" key="2">
    <source>
        <dbReference type="ARBA" id="ARBA00022475"/>
    </source>
</evidence>
<keyword evidence="4 6" id="KW-1133">Transmembrane helix</keyword>
<dbReference type="InterPro" id="IPR016174">
    <property type="entry name" value="Di-haem_cyt_TM"/>
</dbReference>
<dbReference type="SUPFAM" id="SSF81342">
    <property type="entry name" value="Transmembrane di-heme cytochromes"/>
    <property type="match status" value="1"/>
</dbReference>
<dbReference type="Gene3D" id="1.20.950.20">
    <property type="entry name" value="Transmembrane di-heme cytochromes, Chain C"/>
    <property type="match status" value="1"/>
</dbReference>
<keyword evidence="3 6" id="KW-0812">Transmembrane</keyword>
<protein>
    <submittedName>
        <fullName evidence="8">Cytochrome b subunit of formate dehydrogenase</fullName>
    </submittedName>
</protein>
<dbReference type="RefSeq" id="WP_055441763.1">
    <property type="nucleotide sequence ID" value="NZ_BAABDZ010000014.1"/>
</dbReference>
<name>A0A0K6GQS4_9BACL</name>
<reference evidence="9" key="1">
    <citation type="submission" date="2015-08" db="EMBL/GenBank/DDBJ databases">
        <authorList>
            <person name="Varghese N."/>
        </authorList>
    </citation>
    <scope>NUCLEOTIDE SEQUENCE [LARGE SCALE GENOMIC DNA]</scope>
    <source>
        <strain evidence="9">DSM 27374</strain>
    </source>
</reference>
<dbReference type="AlphaFoldDB" id="A0A0K6GQS4"/>
<gene>
    <name evidence="8" type="ORF">Ga0061060_1174</name>
</gene>
<feature type="transmembrane region" description="Helical" evidence="6">
    <location>
        <begin position="167"/>
        <end position="187"/>
    </location>
</feature>
<dbReference type="Pfam" id="PF01292">
    <property type="entry name" value="Ni_hydr_CYTB"/>
    <property type="match status" value="1"/>
</dbReference>
<feature type="domain" description="Cytochrome b561 bacterial/Ni-hydrogenase" evidence="7">
    <location>
        <begin position="11"/>
        <end position="200"/>
    </location>
</feature>
<dbReference type="EMBL" id="CYGZ01000017">
    <property type="protein sequence ID" value="CUA80881.1"/>
    <property type="molecule type" value="Genomic_DNA"/>
</dbReference>
<evidence type="ECO:0000256" key="3">
    <source>
        <dbReference type="ARBA" id="ARBA00022692"/>
    </source>
</evidence>
<keyword evidence="5 6" id="KW-0472">Membrane</keyword>
<keyword evidence="9" id="KW-1185">Reference proteome</keyword>
<sequence>MSQKKKNKIYRQPLPNRFVHWGVAISIIMLIITGIGQMPVYGRYLIVQPFGTKWLTSYEITLLVHYFFAATLLFFTTYHIVYHVMKKEFDIWPKKGDVKGSYLIIKAMILGQKEPPSEKYLPEQRIAYLYFVISIGLVIVTGVIKVIKNIMGVQPTNGILFWGAQLHNLATVMVILGVVMHLAAFIVKENRKLLPGMFTGYVDEEYVKERHSLWYKELKKRYEKQS</sequence>
<dbReference type="Proteomes" id="UP000182738">
    <property type="component" value="Unassembled WGS sequence"/>
</dbReference>